<dbReference type="OrthoDB" id="9791067at2"/>
<organism evidence="2 3">
    <name type="scientific">Limnochorda pilosa</name>
    <dbReference type="NCBI Taxonomy" id="1555112"/>
    <lineage>
        <taxon>Bacteria</taxon>
        <taxon>Bacillati</taxon>
        <taxon>Bacillota</taxon>
        <taxon>Limnochordia</taxon>
        <taxon>Limnochordales</taxon>
        <taxon>Limnochordaceae</taxon>
        <taxon>Limnochorda</taxon>
    </lineage>
</organism>
<keyword evidence="3" id="KW-1185">Reference proteome</keyword>
<dbReference type="PIRSF" id="PIRSF021774">
    <property type="entry name" value="UCP021774"/>
    <property type="match status" value="1"/>
</dbReference>
<dbReference type="RefSeq" id="WP_068133233.1">
    <property type="nucleotide sequence ID" value="NZ_AP014924.1"/>
</dbReference>
<dbReference type="PATRIC" id="fig|1555112.3.peg.255"/>
<dbReference type="PANTHER" id="PTHR38342:SF1">
    <property type="entry name" value="SLR5037 PROTEIN"/>
    <property type="match status" value="1"/>
</dbReference>
<gene>
    <name evidence="2" type="ORF">LIP_0244</name>
</gene>
<dbReference type="STRING" id="1555112.LIP_0244"/>
<feature type="domain" description="DUF302" evidence="1">
    <location>
        <begin position="39"/>
        <end position="101"/>
    </location>
</feature>
<sequence>MGARVYGFGKDLSLPYEQAVARLQERLREQGFGVLWEMDVPAILKEKLGVEMAGRYTILGACNPGLAHQALEKETEIGLLLPCNVVVYEHQGATRVAAVDPNAALGIVDNPELDPIASQAADRLRAAIDAV</sequence>
<reference evidence="3" key="2">
    <citation type="journal article" date="2016" name="Int. J. Syst. Evol. Microbiol.">
        <title>Complete genome sequence and cell structure of Limnochorda pilosa, a Gram-negative spore-former within the phylum Firmicutes.</title>
        <authorList>
            <person name="Watanabe M."/>
            <person name="Kojima H."/>
            <person name="Fukui M."/>
        </authorList>
    </citation>
    <scope>NUCLEOTIDE SEQUENCE [LARGE SCALE GENOMIC DNA]</scope>
    <source>
        <strain evidence="3">HC45</strain>
    </source>
</reference>
<dbReference type="InterPro" id="IPR035923">
    <property type="entry name" value="TT1751-like_sf"/>
</dbReference>
<accession>A0A0K2SG73</accession>
<dbReference type="Pfam" id="PF03625">
    <property type="entry name" value="DUF302"/>
    <property type="match status" value="1"/>
</dbReference>
<evidence type="ECO:0000259" key="1">
    <source>
        <dbReference type="Pfam" id="PF03625"/>
    </source>
</evidence>
<dbReference type="PANTHER" id="PTHR38342">
    <property type="entry name" value="SLR5037 PROTEIN"/>
    <property type="match status" value="1"/>
</dbReference>
<evidence type="ECO:0000313" key="2">
    <source>
        <dbReference type="EMBL" id="BAS26101.1"/>
    </source>
</evidence>
<proteinExistence type="predicted"/>
<dbReference type="InterPro" id="IPR016796">
    <property type="entry name" value="UCP021774"/>
</dbReference>
<evidence type="ECO:0000313" key="3">
    <source>
        <dbReference type="Proteomes" id="UP000065807"/>
    </source>
</evidence>
<dbReference type="AlphaFoldDB" id="A0A0K2SG73"/>
<dbReference type="Gene3D" id="3.30.310.70">
    <property type="entry name" value="TT1751-like domain"/>
    <property type="match status" value="1"/>
</dbReference>
<dbReference type="Proteomes" id="UP000065807">
    <property type="component" value="Chromosome"/>
</dbReference>
<dbReference type="InterPro" id="IPR005180">
    <property type="entry name" value="DUF302"/>
</dbReference>
<reference evidence="3" key="1">
    <citation type="submission" date="2015-07" db="EMBL/GenBank/DDBJ databases">
        <title>Complete genome sequence and phylogenetic analysis of Limnochorda pilosa.</title>
        <authorList>
            <person name="Watanabe M."/>
            <person name="Kojima H."/>
            <person name="Fukui M."/>
        </authorList>
    </citation>
    <scope>NUCLEOTIDE SEQUENCE [LARGE SCALE GENOMIC DNA]</scope>
    <source>
        <strain evidence="3">HC45</strain>
    </source>
</reference>
<dbReference type="KEGG" id="lpil:LIP_0244"/>
<dbReference type="SUPFAM" id="SSF103247">
    <property type="entry name" value="TT1751-like"/>
    <property type="match status" value="1"/>
</dbReference>
<dbReference type="EMBL" id="AP014924">
    <property type="protein sequence ID" value="BAS26101.1"/>
    <property type="molecule type" value="Genomic_DNA"/>
</dbReference>
<dbReference type="CDD" id="cd14797">
    <property type="entry name" value="DUF302"/>
    <property type="match status" value="1"/>
</dbReference>
<name>A0A0K2SG73_LIMPI</name>
<protein>
    <recommendedName>
        <fullName evidence="1">DUF302 domain-containing protein</fullName>
    </recommendedName>
</protein>